<keyword evidence="2" id="KW-1185">Reference proteome</keyword>
<proteinExistence type="predicted"/>
<accession>A0A6J0CC84</accession>
<organism evidence="3">
    <name type="scientific">Neodiprion lecontei</name>
    <name type="common">Redheaded pine sawfly</name>
    <dbReference type="NCBI Taxonomy" id="441921"/>
    <lineage>
        <taxon>Eukaryota</taxon>
        <taxon>Metazoa</taxon>
        <taxon>Ecdysozoa</taxon>
        <taxon>Arthropoda</taxon>
        <taxon>Hexapoda</taxon>
        <taxon>Insecta</taxon>
        <taxon>Pterygota</taxon>
        <taxon>Neoptera</taxon>
        <taxon>Endopterygota</taxon>
        <taxon>Hymenoptera</taxon>
        <taxon>Tenthredinoidea</taxon>
        <taxon>Diprionidae</taxon>
        <taxon>Diprioninae</taxon>
        <taxon>Neodiprion</taxon>
    </lineage>
</organism>
<feature type="domain" description="COMM" evidence="1">
    <location>
        <begin position="118"/>
        <end position="179"/>
    </location>
</feature>
<reference evidence="3" key="1">
    <citation type="submission" date="2025-08" db="UniProtKB">
        <authorList>
            <consortium name="RefSeq"/>
        </authorList>
    </citation>
    <scope>IDENTIFICATION</scope>
    <source>
        <tissue evidence="3">Thorax and Abdomen</tissue>
    </source>
</reference>
<dbReference type="AlphaFoldDB" id="A0A6J0CC84"/>
<dbReference type="InterPro" id="IPR055184">
    <property type="entry name" value="COMMD8_HN"/>
</dbReference>
<dbReference type="InParanoid" id="A0A6J0CC84"/>
<dbReference type="Pfam" id="PF07258">
    <property type="entry name" value="COMM_domain"/>
    <property type="match status" value="1"/>
</dbReference>
<evidence type="ECO:0000259" key="1">
    <source>
        <dbReference type="PROSITE" id="PS51269"/>
    </source>
</evidence>
<name>A0A6J0CC84_NEOLC</name>
<dbReference type="OrthoDB" id="64318at2759"/>
<dbReference type="GeneID" id="107227609"/>
<protein>
    <submittedName>
        <fullName evidence="3">COMM domain-containing protein 8</fullName>
    </submittedName>
</protein>
<dbReference type="Proteomes" id="UP000829291">
    <property type="component" value="Chromosome 3"/>
</dbReference>
<dbReference type="PROSITE" id="PS51269">
    <property type="entry name" value="COMM"/>
    <property type="match status" value="1"/>
</dbReference>
<dbReference type="KEGG" id="nlo:107227609"/>
<dbReference type="RefSeq" id="XP_015524293.1">
    <property type="nucleotide sequence ID" value="XM_015668807.2"/>
</dbReference>
<sequence length="179" mass="20985">MEDETELLQNIFTKVNSDVMNQFLHACVDEICGRKRVTFQQFTNSVEWTENEYKIARQVIFDLLRNPAVLYLENERMPHRYVETPAELQLAIRTCVNIRREHLVKALLREHSIKNGTTLLDFDWRLKWIMGSSKLATLKEPLLQLDLIIEDSKSQQILDLELNRDELDMLINALEEVGG</sequence>
<dbReference type="InterPro" id="IPR017920">
    <property type="entry name" value="COMM"/>
</dbReference>
<dbReference type="Pfam" id="PF22838">
    <property type="entry name" value="COMMD8_HN"/>
    <property type="match status" value="1"/>
</dbReference>
<gene>
    <name evidence="3" type="primary">LOC107227609</name>
</gene>
<evidence type="ECO:0000313" key="2">
    <source>
        <dbReference type="Proteomes" id="UP000829291"/>
    </source>
</evidence>
<evidence type="ECO:0000313" key="3">
    <source>
        <dbReference type="RefSeq" id="XP_015524293.1"/>
    </source>
</evidence>